<name>A0ABR7M755_9BACT</name>
<evidence type="ECO:0000256" key="1">
    <source>
        <dbReference type="SAM" id="MobiDB-lite"/>
    </source>
</evidence>
<dbReference type="Proteomes" id="UP000765802">
    <property type="component" value="Unassembled WGS sequence"/>
</dbReference>
<feature type="region of interest" description="Disordered" evidence="1">
    <location>
        <begin position="73"/>
        <end position="98"/>
    </location>
</feature>
<accession>A0ABR7M755</accession>
<dbReference type="Pfam" id="PF12836">
    <property type="entry name" value="HHH_3"/>
    <property type="match status" value="3"/>
</dbReference>
<dbReference type="InterPro" id="IPR010994">
    <property type="entry name" value="RuvA_2-like"/>
</dbReference>
<feature type="compositionally biased region" description="Low complexity" evidence="1">
    <location>
        <begin position="76"/>
        <end position="93"/>
    </location>
</feature>
<dbReference type="Gene3D" id="1.10.150.280">
    <property type="entry name" value="AF1531-like domain"/>
    <property type="match status" value="2"/>
</dbReference>
<dbReference type="SUPFAM" id="SSF47781">
    <property type="entry name" value="RuvA domain 2-like"/>
    <property type="match status" value="3"/>
</dbReference>
<organism evidence="3 4">
    <name type="scientific">Flavihumibacter stibioxidans</name>
    <dbReference type="NCBI Taxonomy" id="1834163"/>
    <lineage>
        <taxon>Bacteria</taxon>
        <taxon>Pseudomonadati</taxon>
        <taxon>Bacteroidota</taxon>
        <taxon>Chitinophagia</taxon>
        <taxon>Chitinophagales</taxon>
        <taxon>Chitinophagaceae</taxon>
        <taxon>Flavihumibacter</taxon>
    </lineage>
</organism>
<sequence>MKSGKWKSDVADYFSFSKSERWGVLVLIAIVLILFIAPDYLPDQPAPVEVPDSMVSRLLSDWEKSDSVYSRRFGNDRSSGSIRSDRYSSSGGYQPDGKVFDAEGAHPARTEVKRFYFDPNTIGEEEMRGLGIPAKTAATISKYRSKGGRFRIPEDLQKIYSLPPALANELIPWVRIAADNPVAKGGNSSNESKSVVPGREQLPGVIHAGKSREVNISRIVMNQADSMAWLALPGIGPRLAGRIIAFREKLGGFYSASQVSEVYGLADSVFQKILPMLDPGDGGIRQLDINTATKEELAAHPYIRWQLATAIIQYRQAHGPFGAVTDLLKIHLISDEQFRKMAPYCKIR</sequence>
<dbReference type="InterPro" id="IPR051675">
    <property type="entry name" value="Endo/Exo/Phosphatase_dom_1"/>
</dbReference>
<evidence type="ECO:0008006" key="5">
    <source>
        <dbReference type="Google" id="ProtNLM"/>
    </source>
</evidence>
<evidence type="ECO:0000256" key="2">
    <source>
        <dbReference type="SAM" id="Phobius"/>
    </source>
</evidence>
<keyword evidence="2" id="KW-1133">Transmembrane helix</keyword>
<dbReference type="PANTHER" id="PTHR21180">
    <property type="entry name" value="ENDONUCLEASE/EXONUCLEASE/PHOSPHATASE FAMILY DOMAIN-CONTAINING PROTEIN 1"/>
    <property type="match status" value="1"/>
</dbReference>
<comment type="caution">
    <text evidence="3">The sequence shown here is derived from an EMBL/GenBank/DDBJ whole genome shotgun (WGS) entry which is preliminary data.</text>
</comment>
<keyword evidence="2" id="KW-0812">Transmembrane</keyword>
<proteinExistence type="predicted"/>
<evidence type="ECO:0000313" key="3">
    <source>
        <dbReference type="EMBL" id="MBC6490845.1"/>
    </source>
</evidence>
<dbReference type="RefSeq" id="WP_187256194.1">
    <property type="nucleotide sequence ID" value="NZ_JBHULF010000014.1"/>
</dbReference>
<keyword evidence="4" id="KW-1185">Reference proteome</keyword>
<evidence type="ECO:0000313" key="4">
    <source>
        <dbReference type="Proteomes" id="UP000765802"/>
    </source>
</evidence>
<dbReference type="EMBL" id="MBUA01000012">
    <property type="protein sequence ID" value="MBC6490845.1"/>
    <property type="molecule type" value="Genomic_DNA"/>
</dbReference>
<dbReference type="PANTHER" id="PTHR21180:SF32">
    <property type="entry name" value="ENDONUCLEASE_EXONUCLEASE_PHOSPHATASE FAMILY DOMAIN-CONTAINING PROTEIN 1"/>
    <property type="match status" value="1"/>
</dbReference>
<keyword evidence="2" id="KW-0472">Membrane</keyword>
<reference evidence="3 4" key="1">
    <citation type="submission" date="2016-07" db="EMBL/GenBank/DDBJ databases">
        <title>Genome analysis of Flavihumibacter stibioxidans YS-17.</title>
        <authorList>
            <person name="Shi K."/>
            <person name="Han Y."/>
            <person name="Wang G."/>
        </authorList>
    </citation>
    <scope>NUCLEOTIDE SEQUENCE [LARGE SCALE GENOMIC DNA]</scope>
    <source>
        <strain evidence="3 4">YS-17</strain>
    </source>
</reference>
<feature type="transmembrane region" description="Helical" evidence="2">
    <location>
        <begin position="21"/>
        <end position="41"/>
    </location>
</feature>
<gene>
    <name evidence="3" type="ORF">BC349_07365</name>
</gene>
<protein>
    <recommendedName>
        <fullName evidence="5">Helix-hairpin-helix domain-containing protein</fullName>
    </recommendedName>
</protein>